<keyword evidence="2 4" id="KW-0648">Protein biosynthesis</keyword>
<protein>
    <recommendedName>
        <fullName evidence="4">Cys-tRNA(Pro)/Cys-tRNA(Cys) deacylase</fullName>
        <ecNumber evidence="4">4.2.-.-</ecNumber>
    </recommendedName>
</protein>
<dbReference type="PANTHER" id="PTHR30411">
    <property type="entry name" value="CYTOPLASMIC PROTEIN"/>
    <property type="match status" value="1"/>
</dbReference>
<dbReference type="SUPFAM" id="SSF55826">
    <property type="entry name" value="YbaK/ProRS associated domain"/>
    <property type="match status" value="1"/>
</dbReference>
<proteinExistence type="inferred from homology"/>
<comment type="caution">
    <text evidence="6">The sequence shown here is derived from an EMBL/GenBank/DDBJ whole genome shotgun (WGS) entry which is preliminary data.</text>
</comment>
<accession>A0ABY2E5I5</accession>
<dbReference type="NCBIfam" id="TIGR00011">
    <property type="entry name" value="YbaK_EbsC"/>
    <property type="match status" value="1"/>
</dbReference>
<reference evidence="6 7" key="1">
    <citation type="submission" date="2019-03" db="EMBL/GenBank/DDBJ databases">
        <title>Genomic features of bacteria from cold environments.</title>
        <authorList>
            <person name="Shen L."/>
        </authorList>
    </citation>
    <scope>NUCLEOTIDE SEQUENCE [LARGE SCALE GENOMIC DNA]</scope>
    <source>
        <strain evidence="7">T3246-1</strain>
    </source>
</reference>
<name>A0ABY2E5I5_9MICO</name>
<dbReference type="Pfam" id="PF04073">
    <property type="entry name" value="tRNA_edit"/>
    <property type="match status" value="1"/>
</dbReference>
<dbReference type="CDD" id="cd00002">
    <property type="entry name" value="YbaK_deacylase"/>
    <property type="match status" value="1"/>
</dbReference>
<dbReference type="RefSeq" id="WP_133106786.1">
    <property type="nucleotide sequence ID" value="NZ_SMNA01000003.1"/>
</dbReference>
<dbReference type="EMBL" id="SMNA01000003">
    <property type="protein sequence ID" value="TDE95857.1"/>
    <property type="molecule type" value="Genomic_DNA"/>
</dbReference>
<evidence type="ECO:0000256" key="3">
    <source>
        <dbReference type="ARBA" id="ARBA00023239"/>
    </source>
</evidence>
<comment type="similarity">
    <text evidence="1 4">Belongs to the prolyl-tRNA editing family. YbaK/EbsC subfamily.</text>
</comment>
<dbReference type="InterPro" id="IPR036754">
    <property type="entry name" value="YbaK/aa-tRNA-synt-asso_dom_sf"/>
</dbReference>
<dbReference type="InterPro" id="IPR007214">
    <property type="entry name" value="YbaK/aa-tRNA-synth-assoc-dom"/>
</dbReference>
<dbReference type="InterPro" id="IPR004369">
    <property type="entry name" value="Prolyl-tRNA_editing_YbaK/EbsC"/>
</dbReference>
<dbReference type="PIRSF" id="PIRSF006181">
    <property type="entry name" value="EbsC_YbaK"/>
    <property type="match status" value="1"/>
</dbReference>
<organism evidence="6 7">
    <name type="scientific">Occultella glacieicola</name>
    <dbReference type="NCBI Taxonomy" id="2518684"/>
    <lineage>
        <taxon>Bacteria</taxon>
        <taxon>Bacillati</taxon>
        <taxon>Actinomycetota</taxon>
        <taxon>Actinomycetes</taxon>
        <taxon>Micrococcales</taxon>
        <taxon>Ruaniaceae</taxon>
        <taxon>Occultella</taxon>
    </lineage>
</organism>
<dbReference type="EC" id="4.2.-.-" evidence="4"/>
<evidence type="ECO:0000256" key="1">
    <source>
        <dbReference type="ARBA" id="ARBA00009798"/>
    </source>
</evidence>
<evidence type="ECO:0000259" key="5">
    <source>
        <dbReference type="Pfam" id="PF04073"/>
    </source>
</evidence>
<evidence type="ECO:0000313" key="6">
    <source>
        <dbReference type="EMBL" id="TDE95857.1"/>
    </source>
</evidence>
<evidence type="ECO:0000256" key="4">
    <source>
        <dbReference type="PIRNR" id="PIRNR006181"/>
    </source>
</evidence>
<keyword evidence="7" id="KW-1185">Reference proteome</keyword>
<dbReference type="Proteomes" id="UP000504882">
    <property type="component" value="Unassembled WGS sequence"/>
</dbReference>
<evidence type="ECO:0000256" key="2">
    <source>
        <dbReference type="ARBA" id="ARBA00022917"/>
    </source>
</evidence>
<evidence type="ECO:0000313" key="7">
    <source>
        <dbReference type="Proteomes" id="UP000504882"/>
    </source>
</evidence>
<feature type="domain" description="YbaK/aminoacyl-tRNA synthetase-associated" evidence="5">
    <location>
        <begin position="43"/>
        <end position="157"/>
    </location>
</feature>
<gene>
    <name evidence="6" type="primary">ybaK</name>
    <name evidence="6" type="ORF">EXU48_06245</name>
</gene>
<sequence>MSRKKAAAGPGTPATTALTHAGVAYTTHPYTHDPASGLGYGLEAAAALGVPPEAVFKTLVVHVDGLRGSGLAVGVVPVSASLDLKAIARALGHKKATMADGAAAERSSGYVMGGISPIGQRTALPTVVDTSAHSLVTMYVSGGRRGFDLGLAPADLVAVTGGRFAPIAH</sequence>
<dbReference type="PANTHER" id="PTHR30411:SF0">
    <property type="entry name" value="CYS-TRNA(PRO)_CYS-TRNA(CYS) DEACYLASE YBAK"/>
    <property type="match status" value="1"/>
</dbReference>
<dbReference type="Gene3D" id="3.90.960.10">
    <property type="entry name" value="YbaK/aminoacyl-tRNA synthetase-associated domain"/>
    <property type="match status" value="1"/>
</dbReference>
<keyword evidence="3 4" id="KW-0456">Lyase</keyword>